<organism evidence="2 3">
    <name type="scientific">Cymbomonas tetramitiformis</name>
    <dbReference type="NCBI Taxonomy" id="36881"/>
    <lineage>
        <taxon>Eukaryota</taxon>
        <taxon>Viridiplantae</taxon>
        <taxon>Chlorophyta</taxon>
        <taxon>Pyramimonadophyceae</taxon>
        <taxon>Pyramimonadales</taxon>
        <taxon>Pyramimonadaceae</taxon>
        <taxon>Cymbomonas</taxon>
    </lineage>
</organism>
<evidence type="ECO:0000256" key="1">
    <source>
        <dbReference type="SAM" id="MobiDB-lite"/>
    </source>
</evidence>
<proteinExistence type="predicted"/>
<evidence type="ECO:0000313" key="2">
    <source>
        <dbReference type="EMBL" id="KAK3283300.1"/>
    </source>
</evidence>
<accession>A0AAE0GRY0</accession>
<sequence>MAKPIPAEDATTIYTPTSSTPGDLSSSSSVLSDVESRHEDPEDFTIPISQNPEYISPNWPQTQGFSQLEPSDDLYESSNDGETAYEPPSSSPWPLTFDDDTIDQWLANQLAAQAPRHIDMNETFDDNALFHQSLGYGGSTIH</sequence>
<gene>
    <name evidence="2" type="ORF">CYMTET_8997</name>
</gene>
<protein>
    <submittedName>
        <fullName evidence="2">Uncharacterized protein</fullName>
    </submittedName>
</protein>
<dbReference type="AlphaFoldDB" id="A0AAE0GRY0"/>
<dbReference type="Proteomes" id="UP001190700">
    <property type="component" value="Unassembled WGS sequence"/>
</dbReference>
<dbReference type="EMBL" id="LGRX02002918">
    <property type="protein sequence ID" value="KAK3283300.1"/>
    <property type="molecule type" value="Genomic_DNA"/>
</dbReference>
<reference evidence="2 3" key="1">
    <citation type="journal article" date="2015" name="Genome Biol. Evol.">
        <title>Comparative Genomics of a Bacterivorous Green Alga Reveals Evolutionary Causalities and Consequences of Phago-Mixotrophic Mode of Nutrition.</title>
        <authorList>
            <person name="Burns J.A."/>
            <person name="Paasch A."/>
            <person name="Narechania A."/>
            <person name="Kim E."/>
        </authorList>
    </citation>
    <scope>NUCLEOTIDE SEQUENCE [LARGE SCALE GENOMIC DNA]</scope>
    <source>
        <strain evidence="2 3">PLY_AMNH</strain>
    </source>
</reference>
<feature type="region of interest" description="Disordered" evidence="1">
    <location>
        <begin position="1"/>
        <end position="93"/>
    </location>
</feature>
<comment type="caution">
    <text evidence="2">The sequence shown here is derived from an EMBL/GenBank/DDBJ whole genome shotgun (WGS) entry which is preliminary data.</text>
</comment>
<feature type="compositionally biased region" description="Polar residues" evidence="1">
    <location>
        <begin position="47"/>
        <end position="69"/>
    </location>
</feature>
<keyword evidence="3" id="KW-1185">Reference proteome</keyword>
<evidence type="ECO:0000313" key="3">
    <source>
        <dbReference type="Proteomes" id="UP001190700"/>
    </source>
</evidence>
<name>A0AAE0GRY0_9CHLO</name>
<feature type="compositionally biased region" description="Low complexity" evidence="1">
    <location>
        <begin position="16"/>
        <end position="33"/>
    </location>
</feature>